<keyword evidence="6 18" id="KW-0808">Transferase</keyword>
<comment type="subunit">
    <text evidence="14">Homotrimer; The trimer binds only one molecule of glutathione.</text>
</comment>
<evidence type="ECO:0000256" key="1">
    <source>
        <dbReference type="ARBA" id="ARBA00003701"/>
    </source>
</evidence>
<protein>
    <recommendedName>
        <fullName evidence="15">Microsomal glutathione S-transferase 1</fullName>
        <ecNumber evidence="5">2.5.1.18</ecNumber>
    </recommendedName>
</protein>
<keyword evidence="12" id="KW-0496">Mitochondrion</keyword>
<dbReference type="PANTHER" id="PTHR10689:SF6">
    <property type="entry name" value="MICROSOMAL GLUTATHIONE S-TRANSFERASE 1"/>
    <property type="match status" value="1"/>
</dbReference>
<comment type="similarity">
    <text evidence="4">Belongs to the MAPEG family.</text>
</comment>
<dbReference type="InterPro" id="IPR040162">
    <property type="entry name" value="MGST1-like"/>
</dbReference>
<keyword evidence="9" id="KW-0256">Endoplasmic reticulum</keyword>
<dbReference type="EMBL" id="GFDF01000506">
    <property type="protein sequence ID" value="JAV13578.1"/>
    <property type="molecule type" value="Transcribed_RNA"/>
</dbReference>
<feature type="transmembrane region" description="Helical" evidence="17">
    <location>
        <begin position="80"/>
        <end position="98"/>
    </location>
</feature>
<keyword evidence="7 17" id="KW-0812">Transmembrane</keyword>
<evidence type="ECO:0000256" key="7">
    <source>
        <dbReference type="ARBA" id="ARBA00022692"/>
    </source>
</evidence>
<evidence type="ECO:0000256" key="17">
    <source>
        <dbReference type="SAM" id="Phobius"/>
    </source>
</evidence>
<evidence type="ECO:0000256" key="5">
    <source>
        <dbReference type="ARBA" id="ARBA00012452"/>
    </source>
</evidence>
<keyword evidence="13 17" id="KW-0472">Membrane</keyword>
<comment type="function">
    <text evidence="1">Conjugation of reduced glutathione to a wide number of exogenous and endogenous hydrophobic electrophiles.</text>
</comment>
<evidence type="ECO:0000256" key="11">
    <source>
        <dbReference type="ARBA" id="ARBA00022990"/>
    </source>
</evidence>
<dbReference type="PANTHER" id="PTHR10689">
    <property type="entry name" value="MICROSOMAL GLUTATHIONE S-TRANSFERASE 1"/>
    <property type="match status" value="1"/>
</dbReference>
<evidence type="ECO:0000256" key="6">
    <source>
        <dbReference type="ARBA" id="ARBA00022679"/>
    </source>
</evidence>
<evidence type="ECO:0000256" key="8">
    <source>
        <dbReference type="ARBA" id="ARBA00022787"/>
    </source>
</evidence>
<evidence type="ECO:0000256" key="10">
    <source>
        <dbReference type="ARBA" id="ARBA00022989"/>
    </source>
</evidence>
<feature type="transmembrane region" description="Helical" evidence="17">
    <location>
        <begin position="18"/>
        <end position="36"/>
    </location>
</feature>
<dbReference type="SUPFAM" id="SSF161084">
    <property type="entry name" value="MAPEG domain-like"/>
    <property type="match status" value="1"/>
</dbReference>
<dbReference type="EC" id="2.5.1.18" evidence="5"/>
<sequence>MANFFDLISNDNEVFRSYVFWSTVLVVKTLSMAYLTGRIRMKKKVSANEEDAKKFNAKIKFDDPDVERVRRAHRNDLENIFPFILVAFFYVLTNPDVWLATNLFRAAAIARIVHTFVYAVYVVPQPARGLAFFVCLGCTLYMAFKTLVFFC</sequence>
<reference evidence="18" key="1">
    <citation type="submission" date="2016-12" db="EMBL/GenBank/DDBJ databases">
        <title>An insight into the sialome and mialome of the sand fly, Nyssomyia neivai.</title>
        <authorList>
            <person name="Sebastian V."/>
            <person name="Goulart T.M."/>
            <person name="Oliveira W."/>
            <person name="Calvo E."/>
            <person name="Oliveira L.F."/>
            <person name="Pinto M.C."/>
            <person name="Rosselino A.M."/>
            <person name="Ribeiro J.M."/>
        </authorList>
    </citation>
    <scope>NUCLEOTIDE SEQUENCE</scope>
</reference>
<feature type="transmembrane region" description="Helical" evidence="17">
    <location>
        <begin position="130"/>
        <end position="150"/>
    </location>
</feature>
<evidence type="ECO:0000256" key="15">
    <source>
        <dbReference type="ARBA" id="ARBA00039397"/>
    </source>
</evidence>
<evidence type="ECO:0000256" key="4">
    <source>
        <dbReference type="ARBA" id="ARBA00010459"/>
    </source>
</evidence>
<evidence type="ECO:0000256" key="12">
    <source>
        <dbReference type="ARBA" id="ARBA00023128"/>
    </source>
</evidence>
<dbReference type="GO" id="GO:0005741">
    <property type="term" value="C:mitochondrial outer membrane"/>
    <property type="evidence" value="ECO:0007669"/>
    <property type="project" value="UniProtKB-SubCell"/>
</dbReference>
<keyword evidence="8" id="KW-1000">Mitochondrion outer membrane</keyword>
<dbReference type="FunFam" id="1.20.120.550:FF:000002">
    <property type="entry name" value="Microsomal glutathione S-transferase 1"/>
    <property type="match status" value="1"/>
</dbReference>
<dbReference type="InterPro" id="IPR001129">
    <property type="entry name" value="Membr-assoc_MAPEG"/>
</dbReference>
<organism evidence="18">
    <name type="scientific">Nyssomyia neivai</name>
    <dbReference type="NCBI Taxonomy" id="330878"/>
    <lineage>
        <taxon>Eukaryota</taxon>
        <taxon>Metazoa</taxon>
        <taxon>Ecdysozoa</taxon>
        <taxon>Arthropoda</taxon>
        <taxon>Hexapoda</taxon>
        <taxon>Insecta</taxon>
        <taxon>Pterygota</taxon>
        <taxon>Neoptera</taxon>
        <taxon>Endopterygota</taxon>
        <taxon>Diptera</taxon>
        <taxon>Nematocera</taxon>
        <taxon>Psychodoidea</taxon>
        <taxon>Psychodidae</taxon>
        <taxon>Nyssomyia</taxon>
    </lineage>
</organism>
<evidence type="ECO:0000256" key="16">
    <source>
        <dbReference type="ARBA" id="ARBA00049385"/>
    </source>
</evidence>
<accession>A0A1L8E4A3</accession>
<dbReference type="Gene3D" id="1.20.120.550">
    <property type="entry name" value="Membrane associated eicosanoid/glutathione metabolism-like domain"/>
    <property type="match status" value="1"/>
</dbReference>
<evidence type="ECO:0000256" key="3">
    <source>
        <dbReference type="ARBA" id="ARBA00004477"/>
    </source>
</evidence>
<evidence type="ECO:0000256" key="2">
    <source>
        <dbReference type="ARBA" id="ARBA00004294"/>
    </source>
</evidence>
<keyword evidence="11" id="KW-0007">Acetylation</keyword>
<comment type="subcellular location">
    <subcellularLocation>
        <location evidence="3">Endoplasmic reticulum membrane</location>
        <topology evidence="3">Multi-pass membrane protein</topology>
    </subcellularLocation>
    <subcellularLocation>
        <location evidence="2">Mitochondrion outer membrane</location>
    </subcellularLocation>
</comment>
<keyword evidence="10 17" id="KW-1133">Transmembrane helix</keyword>
<proteinExistence type="inferred from homology"/>
<dbReference type="InterPro" id="IPR023352">
    <property type="entry name" value="MAPEG-like_dom_sf"/>
</dbReference>
<name>A0A1L8E4A3_9DIPT</name>
<dbReference type="GO" id="GO:0004364">
    <property type="term" value="F:glutathione transferase activity"/>
    <property type="evidence" value="ECO:0007669"/>
    <property type="project" value="UniProtKB-EC"/>
</dbReference>
<feature type="transmembrane region" description="Helical" evidence="17">
    <location>
        <begin position="104"/>
        <end position="123"/>
    </location>
</feature>
<dbReference type="AlphaFoldDB" id="A0A1L8E4A3"/>
<evidence type="ECO:0000256" key="13">
    <source>
        <dbReference type="ARBA" id="ARBA00023136"/>
    </source>
</evidence>
<evidence type="ECO:0000256" key="14">
    <source>
        <dbReference type="ARBA" id="ARBA00038540"/>
    </source>
</evidence>
<dbReference type="Pfam" id="PF01124">
    <property type="entry name" value="MAPEG"/>
    <property type="match status" value="1"/>
</dbReference>
<comment type="catalytic activity">
    <reaction evidence="16">
        <text>RX + glutathione = an S-substituted glutathione + a halide anion + H(+)</text>
        <dbReference type="Rhea" id="RHEA:16437"/>
        <dbReference type="ChEBI" id="CHEBI:15378"/>
        <dbReference type="ChEBI" id="CHEBI:16042"/>
        <dbReference type="ChEBI" id="CHEBI:17792"/>
        <dbReference type="ChEBI" id="CHEBI:57925"/>
        <dbReference type="ChEBI" id="CHEBI:90779"/>
        <dbReference type="EC" id="2.5.1.18"/>
    </reaction>
    <physiologicalReaction direction="left-to-right" evidence="16">
        <dbReference type="Rhea" id="RHEA:16438"/>
    </physiologicalReaction>
</comment>
<dbReference type="GO" id="GO:0005789">
    <property type="term" value="C:endoplasmic reticulum membrane"/>
    <property type="evidence" value="ECO:0007669"/>
    <property type="project" value="UniProtKB-SubCell"/>
</dbReference>
<evidence type="ECO:0000256" key="9">
    <source>
        <dbReference type="ARBA" id="ARBA00022824"/>
    </source>
</evidence>
<evidence type="ECO:0000313" key="18">
    <source>
        <dbReference type="EMBL" id="JAV13578.1"/>
    </source>
</evidence>